<reference evidence="4 5" key="1">
    <citation type="submission" date="2022-05" db="EMBL/GenBank/DDBJ databases">
        <authorList>
            <consortium name="Genoscope - CEA"/>
            <person name="William W."/>
        </authorList>
    </citation>
    <scope>NUCLEOTIDE SEQUENCE [LARGE SCALE GENOMIC DNA]</scope>
</reference>
<gene>
    <name evidence="4" type="ORF">PEVE_00011014</name>
</gene>
<dbReference type="InterPro" id="IPR000859">
    <property type="entry name" value="CUB_dom"/>
</dbReference>
<evidence type="ECO:0000313" key="4">
    <source>
        <dbReference type="EMBL" id="CAH3177130.1"/>
    </source>
</evidence>
<feature type="domain" description="CUB" evidence="3">
    <location>
        <begin position="1"/>
        <end position="88"/>
    </location>
</feature>
<dbReference type="InterPro" id="IPR035914">
    <property type="entry name" value="Sperma_CUB_dom_sf"/>
</dbReference>
<dbReference type="Gene3D" id="2.60.120.290">
    <property type="entry name" value="Spermadhesin, CUB domain"/>
    <property type="match status" value="1"/>
</dbReference>
<evidence type="ECO:0000256" key="2">
    <source>
        <dbReference type="PROSITE-ProRule" id="PRU00059"/>
    </source>
</evidence>
<dbReference type="PROSITE" id="PS01180">
    <property type="entry name" value="CUB"/>
    <property type="match status" value="1"/>
</dbReference>
<evidence type="ECO:0000313" key="5">
    <source>
        <dbReference type="Proteomes" id="UP001159427"/>
    </source>
</evidence>
<comment type="caution">
    <text evidence="2">Lacks conserved residue(s) required for the propagation of feature annotation.</text>
</comment>
<dbReference type="Proteomes" id="UP001159427">
    <property type="component" value="Unassembled WGS sequence"/>
</dbReference>
<keyword evidence="1" id="KW-1015">Disulfide bond</keyword>
<protein>
    <recommendedName>
        <fullName evidence="3">CUB domain-containing protein</fullName>
    </recommendedName>
</protein>
<name>A0ABN8RCL3_9CNID</name>
<proteinExistence type="predicted"/>
<comment type="caution">
    <text evidence="4">The sequence shown here is derived from an EMBL/GenBank/DDBJ whole genome shotgun (WGS) entry which is preliminary data.</text>
</comment>
<sequence>MNCTWIITAPSNHTVKLRFTIFRLSGYDWNQAKIQVYDGKRKNDTVLGVFTGTRQSFVIQTSGRFMMLTLKKKYSSTPCIFKGAFYSISRKEKPRIKVPLAELRTVPNHYIWFLLEGTPPINLTLVNTSTPLKGGFIMKAFQLNRTGTYKYTLLAENNEGNDSNTVEVTVLDCNHWCRSTGSISYGQVTNEHDCSKSNITHNWNCIPTTTTKL</sequence>
<dbReference type="EMBL" id="CALNXI010001790">
    <property type="protein sequence ID" value="CAH3177130.1"/>
    <property type="molecule type" value="Genomic_DNA"/>
</dbReference>
<dbReference type="Pfam" id="PF00431">
    <property type="entry name" value="CUB"/>
    <property type="match status" value="1"/>
</dbReference>
<keyword evidence="5" id="KW-1185">Reference proteome</keyword>
<dbReference type="SUPFAM" id="SSF49854">
    <property type="entry name" value="Spermadhesin, CUB domain"/>
    <property type="match status" value="1"/>
</dbReference>
<organism evidence="4 5">
    <name type="scientific">Porites evermanni</name>
    <dbReference type="NCBI Taxonomy" id="104178"/>
    <lineage>
        <taxon>Eukaryota</taxon>
        <taxon>Metazoa</taxon>
        <taxon>Cnidaria</taxon>
        <taxon>Anthozoa</taxon>
        <taxon>Hexacorallia</taxon>
        <taxon>Scleractinia</taxon>
        <taxon>Fungiina</taxon>
        <taxon>Poritidae</taxon>
        <taxon>Porites</taxon>
    </lineage>
</organism>
<accession>A0ABN8RCL3</accession>
<evidence type="ECO:0000256" key="1">
    <source>
        <dbReference type="ARBA" id="ARBA00023157"/>
    </source>
</evidence>
<evidence type="ECO:0000259" key="3">
    <source>
        <dbReference type="PROSITE" id="PS01180"/>
    </source>
</evidence>
<dbReference type="CDD" id="cd00041">
    <property type="entry name" value="CUB"/>
    <property type="match status" value="1"/>
</dbReference>